<reference evidence="1" key="1">
    <citation type="journal article" date="2020" name="Nature">
        <title>Giant virus diversity and host interactions through global metagenomics.</title>
        <authorList>
            <person name="Schulz F."/>
            <person name="Roux S."/>
            <person name="Paez-Espino D."/>
            <person name="Jungbluth S."/>
            <person name="Walsh D.A."/>
            <person name="Denef V.J."/>
            <person name="McMahon K.D."/>
            <person name="Konstantinidis K.T."/>
            <person name="Eloe-Fadrosh E.A."/>
            <person name="Kyrpides N.C."/>
            <person name="Woyke T."/>
        </authorList>
    </citation>
    <scope>NUCLEOTIDE SEQUENCE</scope>
    <source>
        <strain evidence="1">GVMAG-M-3300020192-26</strain>
    </source>
</reference>
<proteinExistence type="predicted"/>
<dbReference type="EMBL" id="MN739360">
    <property type="protein sequence ID" value="QHT00886.1"/>
    <property type="molecule type" value="Genomic_DNA"/>
</dbReference>
<sequence length="51" mass="6029">MRQYWIIQCCWQGFELPGDLNTSILDYSMLLELPEDLNVTIFDHSILLARI</sequence>
<name>A0A6C0C837_9ZZZZ</name>
<evidence type="ECO:0000313" key="1">
    <source>
        <dbReference type="EMBL" id="QHT00886.1"/>
    </source>
</evidence>
<accession>A0A6C0C837</accession>
<organism evidence="1">
    <name type="scientific">viral metagenome</name>
    <dbReference type="NCBI Taxonomy" id="1070528"/>
    <lineage>
        <taxon>unclassified sequences</taxon>
        <taxon>metagenomes</taxon>
        <taxon>organismal metagenomes</taxon>
    </lineage>
</organism>
<protein>
    <submittedName>
        <fullName evidence="1">Uncharacterized protein</fullName>
    </submittedName>
</protein>
<dbReference type="AlphaFoldDB" id="A0A6C0C837"/>